<dbReference type="InterPro" id="IPR050266">
    <property type="entry name" value="AB_hydrolase_sf"/>
</dbReference>
<sequence length="279" mass="29824">MITVPIQMPDSTVTPVRVFAEGTPPAGSSFLIIPGLGLPAGYYDPLARELNKRGYPAAITELRGQGASDPSPSPDSEYGYHDLVTVDIPSALEVLHEHAPEATPFLLGHSLGGQVSCLVGARAPHAIGGIVLVGAGSPYYRGFPGMKALGPLVGGHMMSLTAGIAGYWPGDRVNVAGFGRQSRVLIKDWSRFARTGRISPANADIDYEQSLEEAELDVLAITVARDDVAPSTSVNTLVDKLRSARVEHWYNAKPQGHNGWIRDPGPTVERISQWIDAIR</sequence>
<dbReference type="InterPro" id="IPR022742">
    <property type="entry name" value="Hydrolase_4"/>
</dbReference>
<dbReference type="Gene3D" id="3.40.50.1820">
    <property type="entry name" value="alpha/beta hydrolase"/>
    <property type="match status" value="1"/>
</dbReference>
<dbReference type="SUPFAM" id="SSF53474">
    <property type="entry name" value="alpha/beta-Hydrolases"/>
    <property type="match status" value="1"/>
</dbReference>
<name>A0A927JB15_9ACTN</name>
<dbReference type="PANTHER" id="PTHR43798">
    <property type="entry name" value="MONOACYLGLYCEROL LIPASE"/>
    <property type="match status" value="1"/>
</dbReference>
<accession>A0A927JB15</accession>
<proteinExistence type="predicted"/>
<dbReference type="GO" id="GO:0046464">
    <property type="term" value="P:acylglycerol catabolic process"/>
    <property type="evidence" value="ECO:0007669"/>
    <property type="project" value="TreeGrafter"/>
</dbReference>
<dbReference type="PIRSF" id="PIRSF037442">
    <property type="entry name" value="UCP037442_abhydr"/>
    <property type="match status" value="1"/>
</dbReference>
<evidence type="ECO:0000313" key="3">
    <source>
        <dbReference type="Proteomes" id="UP000642993"/>
    </source>
</evidence>
<gene>
    <name evidence="2" type="ORF">HT102_05705</name>
</gene>
<feature type="domain" description="Serine aminopeptidase S33" evidence="1">
    <location>
        <begin position="30"/>
        <end position="137"/>
    </location>
</feature>
<reference evidence="2" key="1">
    <citation type="submission" date="2020-09" db="EMBL/GenBank/DDBJ databases">
        <title>Hoyosella lacisalsi sp. nov., a halotolerant actinobacterium isolated from soil of Lake Gudzhirganskoe.</title>
        <authorList>
            <person name="Yang Q."/>
            <person name="Guo P.Y."/>
            <person name="Liu S.W."/>
            <person name="Li F.N."/>
            <person name="Sun C.H."/>
        </authorList>
    </citation>
    <scope>NUCLEOTIDE SEQUENCE</scope>
    <source>
        <strain evidence="2">G463</strain>
    </source>
</reference>
<dbReference type="GO" id="GO:0047372">
    <property type="term" value="F:monoacylglycerol lipase activity"/>
    <property type="evidence" value="ECO:0007669"/>
    <property type="project" value="TreeGrafter"/>
</dbReference>
<keyword evidence="2" id="KW-0378">Hydrolase</keyword>
<dbReference type="Proteomes" id="UP000642993">
    <property type="component" value="Unassembled WGS sequence"/>
</dbReference>
<dbReference type="Pfam" id="PF12146">
    <property type="entry name" value="Hydrolase_4"/>
    <property type="match status" value="1"/>
</dbReference>
<protein>
    <submittedName>
        <fullName evidence="2">Alpha/beta fold hydrolase</fullName>
    </submittedName>
</protein>
<dbReference type="PANTHER" id="PTHR43798:SF5">
    <property type="entry name" value="MONOACYLGLYCEROL LIPASE ABHD6"/>
    <property type="match status" value="1"/>
</dbReference>
<comment type="caution">
    <text evidence="2">The sequence shown here is derived from an EMBL/GenBank/DDBJ whole genome shotgun (WGS) entry which is preliminary data.</text>
</comment>
<dbReference type="AlphaFoldDB" id="A0A927JB15"/>
<organism evidence="2 3">
    <name type="scientific">Lolliginicoccus lacisalsi</name>
    <dbReference type="NCBI Taxonomy" id="2742202"/>
    <lineage>
        <taxon>Bacteria</taxon>
        <taxon>Bacillati</taxon>
        <taxon>Actinomycetota</taxon>
        <taxon>Actinomycetes</taxon>
        <taxon>Mycobacteriales</taxon>
        <taxon>Hoyosellaceae</taxon>
        <taxon>Lolliginicoccus</taxon>
    </lineage>
</organism>
<evidence type="ECO:0000259" key="1">
    <source>
        <dbReference type="Pfam" id="PF12146"/>
    </source>
</evidence>
<keyword evidence="3" id="KW-1185">Reference proteome</keyword>
<dbReference type="InterPro" id="IPR017208">
    <property type="entry name" value="UCP037442_abhydr"/>
</dbReference>
<dbReference type="RefSeq" id="WP_192038406.1">
    <property type="nucleotide sequence ID" value="NZ_JACYWE010000002.1"/>
</dbReference>
<dbReference type="GO" id="GO:0016020">
    <property type="term" value="C:membrane"/>
    <property type="evidence" value="ECO:0007669"/>
    <property type="project" value="TreeGrafter"/>
</dbReference>
<dbReference type="InterPro" id="IPR029058">
    <property type="entry name" value="AB_hydrolase_fold"/>
</dbReference>
<dbReference type="EMBL" id="JACYWE010000002">
    <property type="protein sequence ID" value="MBD8505976.1"/>
    <property type="molecule type" value="Genomic_DNA"/>
</dbReference>
<evidence type="ECO:0000313" key="2">
    <source>
        <dbReference type="EMBL" id="MBD8505976.1"/>
    </source>
</evidence>